<dbReference type="Gene3D" id="3.20.20.150">
    <property type="entry name" value="Divalent-metal-dependent TIM barrel enzymes"/>
    <property type="match status" value="1"/>
</dbReference>
<dbReference type="InterPro" id="IPR036237">
    <property type="entry name" value="Xyl_isomerase-like_sf"/>
</dbReference>
<evidence type="ECO:0000313" key="2">
    <source>
        <dbReference type="EMBL" id="SDS57138.1"/>
    </source>
</evidence>
<feature type="domain" description="Xylose isomerase-like TIM barrel" evidence="1">
    <location>
        <begin position="21"/>
        <end position="253"/>
    </location>
</feature>
<sequence length="275" mass="29650">MFKIGFSTLGCPGYSVEQVAALARDNGFDGVEIRFIRGVVDLATLEEFSAGRIADTAKIFADAGVEVSCIDTSVRFGSGDPDELATQREIAKINCEIAGALGARYIRVFGGTRPADADPDTSLQTIADGLGTVADDAHAAGIEALLETHDDFCTAATVQPLLDRTSDRLGVLWDFMHSFRNGESAEQTWSALGPRIRQVHVKDGSVATPEKFDLVLTGTGIVPLGDAIRVLRAADFTGYVDFEWEKAWHPEIEPPEVAIPHFRQALQTLISGQEN</sequence>
<dbReference type="PANTHER" id="PTHR12110">
    <property type="entry name" value="HYDROXYPYRUVATE ISOMERASE"/>
    <property type="match status" value="1"/>
</dbReference>
<dbReference type="InterPro" id="IPR013022">
    <property type="entry name" value="Xyl_isomerase-like_TIM-brl"/>
</dbReference>
<dbReference type="RefSeq" id="WP_157683392.1">
    <property type="nucleotide sequence ID" value="NZ_LT629772.1"/>
</dbReference>
<dbReference type="AlphaFoldDB" id="A0A1H1TAI0"/>
<protein>
    <submittedName>
        <fullName evidence="2">Sugar phosphate isomerase/epimerase</fullName>
    </submittedName>
</protein>
<dbReference type="EMBL" id="LT629772">
    <property type="protein sequence ID" value="SDS57138.1"/>
    <property type="molecule type" value="Genomic_DNA"/>
</dbReference>
<dbReference type="InterPro" id="IPR050312">
    <property type="entry name" value="IolE/XylAMocC-like"/>
</dbReference>
<dbReference type="SUPFAM" id="SSF51658">
    <property type="entry name" value="Xylose isomerase-like"/>
    <property type="match status" value="1"/>
</dbReference>
<proteinExistence type="predicted"/>
<keyword evidence="3" id="KW-1185">Reference proteome</keyword>
<dbReference type="Pfam" id="PF01261">
    <property type="entry name" value="AP_endonuc_2"/>
    <property type="match status" value="1"/>
</dbReference>
<keyword evidence="2" id="KW-0413">Isomerase</keyword>
<reference evidence="2 3" key="1">
    <citation type="submission" date="2016-10" db="EMBL/GenBank/DDBJ databases">
        <authorList>
            <person name="de Groot N.N."/>
        </authorList>
    </citation>
    <scope>NUCLEOTIDE SEQUENCE [LARGE SCALE GENOMIC DNA]</scope>
    <source>
        <strain evidence="2 3">DSM 21800</strain>
    </source>
</reference>
<dbReference type="GO" id="GO:0016853">
    <property type="term" value="F:isomerase activity"/>
    <property type="evidence" value="ECO:0007669"/>
    <property type="project" value="UniProtKB-KW"/>
</dbReference>
<organism evidence="2 3">
    <name type="scientific">Microlunatus soli</name>
    <dbReference type="NCBI Taxonomy" id="630515"/>
    <lineage>
        <taxon>Bacteria</taxon>
        <taxon>Bacillati</taxon>
        <taxon>Actinomycetota</taxon>
        <taxon>Actinomycetes</taxon>
        <taxon>Propionibacteriales</taxon>
        <taxon>Propionibacteriaceae</taxon>
        <taxon>Microlunatus</taxon>
    </lineage>
</organism>
<name>A0A1H1TAI0_9ACTN</name>
<gene>
    <name evidence="2" type="ORF">SAMN04489812_2316</name>
</gene>
<dbReference type="OrthoDB" id="9815124at2"/>
<dbReference type="Proteomes" id="UP000199103">
    <property type="component" value="Chromosome I"/>
</dbReference>
<accession>A0A1H1TAI0</accession>
<evidence type="ECO:0000313" key="3">
    <source>
        <dbReference type="Proteomes" id="UP000199103"/>
    </source>
</evidence>
<evidence type="ECO:0000259" key="1">
    <source>
        <dbReference type="Pfam" id="PF01261"/>
    </source>
</evidence>
<dbReference type="STRING" id="630515.SAMN04489812_2316"/>